<name>A0A1Z5HRJ3_9FIRM</name>
<accession>A0A1Z5HRJ3</accession>
<evidence type="ECO:0000313" key="2">
    <source>
        <dbReference type="Proteomes" id="UP000197032"/>
    </source>
</evidence>
<keyword evidence="2" id="KW-1185">Reference proteome</keyword>
<dbReference type="Pfam" id="PF11848">
    <property type="entry name" value="DUF3368"/>
    <property type="match status" value="1"/>
</dbReference>
<dbReference type="Proteomes" id="UP000197032">
    <property type="component" value="Unassembled WGS sequence"/>
</dbReference>
<evidence type="ECO:0008006" key="3">
    <source>
        <dbReference type="Google" id="ProtNLM"/>
    </source>
</evidence>
<protein>
    <recommendedName>
        <fullName evidence="3">DUF3368 domain-containing protein</fullName>
    </recommendedName>
</protein>
<dbReference type="EMBL" id="BDGJ01000048">
    <property type="protein sequence ID" value="GAW92068.1"/>
    <property type="molecule type" value="Genomic_DNA"/>
</dbReference>
<comment type="caution">
    <text evidence="1">The sequence shown here is derived from an EMBL/GenBank/DDBJ whole genome shotgun (WGS) entry which is preliminary data.</text>
</comment>
<evidence type="ECO:0000313" key="1">
    <source>
        <dbReference type="EMBL" id="GAW92068.1"/>
    </source>
</evidence>
<gene>
    <name evidence="1" type="ORF">KKC1_12280</name>
</gene>
<dbReference type="PANTHER" id="PTHR39550:SF1">
    <property type="entry name" value="SLL0658 PROTEIN"/>
    <property type="match status" value="1"/>
</dbReference>
<proteinExistence type="predicted"/>
<dbReference type="InterPro" id="IPR021799">
    <property type="entry name" value="PIN-like_prokaryotic"/>
</dbReference>
<organism evidence="1 2">
    <name type="scientific">Calderihabitans maritimus</name>
    <dbReference type="NCBI Taxonomy" id="1246530"/>
    <lineage>
        <taxon>Bacteria</taxon>
        <taxon>Bacillati</taxon>
        <taxon>Bacillota</taxon>
        <taxon>Clostridia</taxon>
        <taxon>Neomoorellales</taxon>
        <taxon>Calderihabitantaceae</taxon>
        <taxon>Calderihabitans</taxon>
    </lineage>
</organism>
<reference evidence="2" key="1">
    <citation type="journal article" date="2017" name="Appl. Environ. Microbiol.">
        <title>Genomic analysis of Calderihabitans maritimus KKC1, a thermophilic hydrogenogenic carboxydotrophic bacterium isolated from marine sediment.</title>
        <authorList>
            <person name="Omae K."/>
            <person name="Yoneda Y."/>
            <person name="Fukuyama Y."/>
            <person name="Yoshida T."/>
            <person name="Sako Y."/>
        </authorList>
    </citation>
    <scope>NUCLEOTIDE SEQUENCE [LARGE SCALE GENOMIC DNA]</scope>
    <source>
        <strain evidence="2">KKC1</strain>
    </source>
</reference>
<sequence>MEGADRPGEKEVANASWIIKREVQNLLAVSILKADLDRGEAEAVVLAKELGADYLLVDEKKARRVARSSGMKIMGTVGILGLVAKKGLISNLDEIFNKLEQNGFRFAEEVRKKVKEESDTVG</sequence>
<dbReference type="PANTHER" id="PTHR39550">
    <property type="entry name" value="SLL0658 PROTEIN"/>
    <property type="match status" value="1"/>
</dbReference>
<dbReference type="AlphaFoldDB" id="A0A1Z5HRJ3"/>